<organism evidence="2 3">
    <name type="scientific">Fusarium mundagurra</name>
    <dbReference type="NCBI Taxonomy" id="1567541"/>
    <lineage>
        <taxon>Eukaryota</taxon>
        <taxon>Fungi</taxon>
        <taxon>Dikarya</taxon>
        <taxon>Ascomycota</taxon>
        <taxon>Pezizomycotina</taxon>
        <taxon>Sordariomycetes</taxon>
        <taxon>Hypocreomycetidae</taxon>
        <taxon>Hypocreales</taxon>
        <taxon>Nectriaceae</taxon>
        <taxon>Fusarium</taxon>
        <taxon>Fusarium fujikuroi species complex</taxon>
    </lineage>
</organism>
<dbReference type="EMBL" id="JAAOAN010000982">
    <property type="protein sequence ID" value="KAF5697727.1"/>
    <property type="molecule type" value="Genomic_DNA"/>
</dbReference>
<dbReference type="OrthoDB" id="5089423at2759"/>
<keyword evidence="3" id="KW-1185">Reference proteome</keyword>
<proteinExistence type="predicted"/>
<dbReference type="AlphaFoldDB" id="A0A8H5XQP8"/>
<gene>
    <name evidence="2" type="ORF">FMUND_15314</name>
</gene>
<evidence type="ECO:0000313" key="2">
    <source>
        <dbReference type="EMBL" id="KAF5697727.1"/>
    </source>
</evidence>
<reference evidence="2 3" key="1">
    <citation type="submission" date="2020-05" db="EMBL/GenBank/DDBJ databases">
        <title>Identification and distribution of gene clusters putatively required for synthesis of sphingolipid metabolism inhibitors in phylogenetically diverse species of the filamentous fungus Fusarium.</title>
        <authorList>
            <person name="Kim H.-S."/>
            <person name="Busman M."/>
            <person name="Brown D.W."/>
            <person name="Divon H."/>
            <person name="Uhlig S."/>
            <person name="Proctor R.H."/>
        </authorList>
    </citation>
    <scope>NUCLEOTIDE SEQUENCE [LARGE SCALE GENOMIC DNA]</scope>
    <source>
        <strain evidence="2 3">NRRL 66235</strain>
    </source>
</reference>
<dbReference type="Proteomes" id="UP000544331">
    <property type="component" value="Unassembled WGS sequence"/>
</dbReference>
<accession>A0A8H5XQP8</accession>
<name>A0A8H5XQP8_9HYPO</name>
<evidence type="ECO:0000256" key="1">
    <source>
        <dbReference type="SAM" id="Coils"/>
    </source>
</evidence>
<comment type="caution">
    <text evidence="2">The sequence shown here is derived from an EMBL/GenBank/DDBJ whole genome shotgun (WGS) entry which is preliminary data.</text>
</comment>
<sequence length="172" mass="19679">MPCIYCAPRGLQCWAKDGHTYCSQCTRRGRKCDGKGVTYLKADRFVAEKRPLEREEEVTEAELLQLQKQLDECLNRLMLLRQQRWQFSKRGSEMLHRNVKTLDELEAVENTESFAAVEAQLLGASDIIDWGEVFSAEGSGGNSSVVAGYFWSFDSFWSAANFDVYRIGCWLE</sequence>
<evidence type="ECO:0000313" key="3">
    <source>
        <dbReference type="Proteomes" id="UP000544331"/>
    </source>
</evidence>
<evidence type="ECO:0008006" key="4">
    <source>
        <dbReference type="Google" id="ProtNLM"/>
    </source>
</evidence>
<protein>
    <recommendedName>
        <fullName evidence="4">Zn(2)-C6 fungal-type domain-containing protein</fullName>
    </recommendedName>
</protein>
<feature type="coiled-coil region" evidence="1">
    <location>
        <begin position="56"/>
        <end position="83"/>
    </location>
</feature>
<keyword evidence="1" id="KW-0175">Coiled coil</keyword>